<reference evidence="2" key="1">
    <citation type="journal article" date="2019" name="Int. J. Syst. Evol. Microbiol.">
        <title>The Global Catalogue of Microorganisms (GCM) 10K type strain sequencing project: providing services to taxonomists for standard genome sequencing and annotation.</title>
        <authorList>
            <consortium name="The Broad Institute Genomics Platform"/>
            <consortium name="The Broad Institute Genome Sequencing Center for Infectious Disease"/>
            <person name="Wu L."/>
            <person name="Ma J."/>
        </authorList>
    </citation>
    <scope>NUCLEOTIDE SEQUENCE [LARGE SCALE GENOMIC DNA]</scope>
    <source>
        <strain evidence="2">KCTC 15012</strain>
    </source>
</reference>
<evidence type="ECO:0000313" key="1">
    <source>
        <dbReference type="EMBL" id="MFC5704511.1"/>
    </source>
</evidence>
<dbReference type="RefSeq" id="WP_156128354.1">
    <property type="nucleotide sequence ID" value="NZ_CDDF01000013.1"/>
</dbReference>
<sequence>MPSNIQLVLEKMSPDVSNIVITDDNIDKNNVSSVKGIFTAHSLSMGFTEQSSGNMISLSFVLTFSFTIKDKKARNKINQLLLSFNKSVPGIKSYISQQNKEIYSITFTHEAIFSSENSDNVRTSISNTIIPILSYCPLMFSNELTNSKIEHNNIVRA</sequence>
<proteinExistence type="predicted"/>
<protein>
    <submittedName>
        <fullName evidence="1">Uncharacterized protein</fullName>
    </submittedName>
</protein>
<keyword evidence="2" id="KW-1185">Reference proteome</keyword>
<dbReference type="Proteomes" id="UP001596132">
    <property type="component" value="Unassembled WGS sequence"/>
</dbReference>
<organism evidence="1 2">
    <name type="scientific">Aeromonas eucrenophila</name>
    <dbReference type="NCBI Taxonomy" id="649"/>
    <lineage>
        <taxon>Bacteria</taxon>
        <taxon>Pseudomonadati</taxon>
        <taxon>Pseudomonadota</taxon>
        <taxon>Gammaproteobacteria</taxon>
        <taxon>Aeromonadales</taxon>
        <taxon>Aeromonadaceae</taxon>
        <taxon>Aeromonas</taxon>
    </lineage>
</organism>
<evidence type="ECO:0000313" key="2">
    <source>
        <dbReference type="Proteomes" id="UP001596132"/>
    </source>
</evidence>
<gene>
    <name evidence="1" type="ORF">ACFPVW_00115</name>
</gene>
<dbReference type="EMBL" id="JBHSPP010000001">
    <property type="protein sequence ID" value="MFC5704511.1"/>
    <property type="molecule type" value="Genomic_DNA"/>
</dbReference>
<name>A0ABW0Y6Y8_9GAMM</name>
<comment type="caution">
    <text evidence="1">The sequence shown here is derived from an EMBL/GenBank/DDBJ whole genome shotgun (WGS) entry which is preliminary data.</text>
</comment>
<accession>A0ABW0Y6Y8</accession>